<protein>
    <submittedName>
        <fullName evidence="1">Uncharacterized protein</fullName>
    </submittedName>
</protein>
<dbReference type="HOGENOM" id="CLU_2741477_0_0_1"/>
<dbReference type="AlphaFoldDB" id="S9W813"/>
<dbReference type="EMBL" id="KE546988">
    <property type="protein sequence ID" value="EPY53835.1"/>
    <property type="molecule type" value="Genomic_DNA"/>
</dbReference>
<keyword evidence="2" id="KW-1185">Reference proteome</keyword>
<sequence>MHDGMVAWYQDGGREEICTQASGRLGSAWVGGRGKKCVRQLWKIFVYRMGVSFVFLLTKTKTKTKTKTNRN</sequence>
<proteinExistence type="predicted"/>
<organism evidence="1 2">
    <name type="scientific">Schizosaccharomyces cryophilus (strain OY26 / ATCC MYA-4695 / CBS 11777 / NBRC 106824 / NRRL Y48691)</name>
    <name type="common">Fission yeast</name>
    <dbReference type="NCBI Taxonomy" id="653667"/>
    <lineage>
        <taxon>Eukaryota</taxon>
        <taxon>Fungi</taxon>
        <taxon>Dikarya</taxon>
        <taxon>Ascomycota</taxon>
        <taxon>Taphrinomycotina</taxon>
        <taxon>Schizosaccharomycetes</taxon>
        <taxon>Schizosaccharomycetales</taxon>
        <taxon>Schizosaccharomycetaceae</taxon>
        <taxon>Schizosaccharomyces</taxon>
    </lineage>
</organism>
<dbReference type="GeneID" id="25039370"/>
<gene>
    <name evidence="1" type="ORF">SPOG_05402</name>
</gene>
<dbReference type="RefSeq" id="XP_013022089.1">
    <property type="nucleotide sequence ID" value="XM_013166635.1"/>
</dbReference>
<dbReference type="Proteomes" id="UP000015464">
    <property type="component" value="Unassembled WGS sequence"/>
</dbReference>
<reference evidence="1 2" key="1">
    <citation type="journal article" date="2011" name="Science">
        <title>Comparative functional genomics of the fission yeasts.</title>
        <authorList>
            <person name="Rhind N."/>
            <person name="Chen Z."/>
            <person name="Yassour M."/>
            <person name="Thompson D.A."/>
            <person name="Haas B.J."/>
            <person name="Habib N."/>
            <person name="Wapinski I."/>
            <person name="Roy S."/>
            <person name="Lin M.F."/>
            <person name="Heiman D.I."/>
            <person name="Young S.K."/>
            <person name="Furuya K."/>
            <person name="Guo Y."/>
            <person name="Pidoux A."/>
            <person name="Chen H.M."/>
            <person name="Robbertse B."/>
            <person name="Goldberg J.M."/>
            <person name="Aoki K."/>
            <person name="Bayne E.H."/>
            <person name="Berlin A.M."/>
            <person name="Desjardins C.A."/>
            <person name="Dobbs E."/>
            <person name="Dukaj L."/>
            <person name="Fan L."/>
            <person name="FitzGerald M.G."/>
            <person name="French C."/>
            <person name="Gujja S."/>
            <person name="Hansen K."/>
            <person name="Keifenheim D."/>
            <person name="Levin J.Z."/>
            <person name="Mosher R.A."/>
            <person name="Mueller C.A."/>
            <person name="Pfiffner J."/>
            <person name="Priest M."/>
            <person name="Russ C."/>
            <person name="Smialowska A."/>
            <person name="Swoboda P."/>
            <person name="Sykes S.M."/>
            <person name="Vaughn M."/>
            <person name="Vengrova S."/>
            <person name="Yoder R."/>
            <person name="Zeng Q."/>
            <person name="Allshire R."/>
            <person name="Baulcombe D."/>
            <person name="Birren B.W."/>
            <person name="Brown W."/>
            <person name="Ekwall K."/>
            <person name="Kellis M."/>
            <person name="Leatherwood J."/>
            <person name="Levin H."/>
            <person name="Margalit H."/>
            <person name="Martienssen R."/>
            <person name="Nieduszynski C.A."/>
            <person name="Spatafora J.W."/>
            <person name="Friedman N."/>
            <person name="Dalgaard J.Z."/>
            <person name="Baumann P."/>
            <person name="Niki H."/>
            <person name="Regev A."/>
            <person name="Nusbaum C."/>
        </authorList>
    </citation>
    <scope>NUCLEOTIDE SEQUENCE [LARGE SCALE GENOMIC DNA]</scope>
    <source>
        <strain evidence="2">OY26 / ATCC MYA-4695 / CBS 11777 / NBRC 106824 / NRRL Y48691</strain>
    </source>
</reference>
<accession>S9W813</accession>
<evidence type="ECO:0000313" key="2">
    <source>
        <dbReference type="Proteomes" id="UP000015464"/>
    </source>
</evidence>
<evidence type="ECO:0000313" key="1">
    <source>
        <dbReference type="EMBL" id="EPY53835.1"/>
    </source>
</evidence>
<name>S9W813_SCHCR</name>